<dbReference type="SUPFAM" id="SSF56059">
    <property type="entry name" value="Glutathione synthetase ATP-binding domain-like"/>
    <property type="match status" value="1"/>
</dbReference>
<dbReference type="InterPro" id="IPR047778">
    <property type="entry name" value="STM4014-like"/>
</dbReference>
<protein>
    <recommendedName>
        <fullName evidence="4">ATP-grasp domain-containing protein</fullName>
    </recommendedName>
</protein>
<dbReference type="Proteomes" id="UP000325161">
    <property type="component" value="Chromosome"/>
</dbReference>
<evidence type="ECO:0000313" key="3">
    <source>
        <dbReference type="Proteomes" id="UP000325161"/>
    </source>
</evidence>
<evidence type="ECO:0000256" key="1">
    <source>
        <dbReference type="SAM" id="MobiDB-lite"/>
    </source>
</evidence>
<dbReference type="KEGG" id="pacr:FXN63_09470"/>
<reference evidence="2 3" key="1">
    <citation type="submission" date="2019-08" db="EMBL/GenBank/DDBJ databases">
        <title>Amphibian skin-associated Pigmentiphaga: genome sequence and occurrence across geography and hosts.</title>
        <authorList>
            <person name="Bletz M.C."/>
            <person name="Bunk B."/>
            <person name="Sproeer C."/>
            <person name="Biwer P."/>
            <person name="Reiter S."/>
            <person name="Rabemananjara F.C.E."/>
            <person name="Schulz S."/>
            <person name="Overmann J."/>
            <person name="Vences M."/>
        </authorList>
    </citation>
    <scope>NUCLEOTIDE SEQUENCE [LARGE SCALE GENOMIC DNA]</scope>
    <source>
        <strain evidence="2 3">Mada1488</strain>
    </source>
</reference>
<feature type="region of interest" description="Disordered" evidence="1">
    <location>
        <begin position="394"/>
        <end position="424"/>
    </location>
</feature>
<dbReference type="OrthoDB" id="9789963at2"/>
<name>A0A5C0AYW2_9BURK</name>
<dbReference type="EMBL" id="CP043046">
    <property type="protein sequence ID" value="QEI06040.1"/>
    <property type="molecule type" value="Genomic_DNA"/>
</dbReference>
<sequence>MHSLLVLGVAGGKRMRGLQDAAQRHGDVVLHCVDYADAMRDPTALHAMAATGMALKIDSPGDDAWVQHQLCLRGWEAGSGMAEKPMPDNVVSGGKGSDDITHDCTAASPTISTTVLPPKPVAKGELMPTRDWYAGFAQFLRAIPQTAAPLSPVEDILLMTDKLNCQQHLRSHGVAIPPLLGAVSGYGHLLALLDQAGVDNAFIKPRYGSSAAGVVAYRRNRRGNELAVSTVHSANGQHFNAKRMRRYTNTQEIAALIDTLAADQAYAEAWIPKPRTQGGGYDFRVVTLDGEPQHRVARVNNAPMTNLHLDAQRAQAEDLLNDVALQALVDTARAAARTFPRSRMMGLDIVVRGERAWVLEANAFGDLLPRLHWQGRDTYDAQLHALFPKHVQRNQDQQIPAPQHPILPVAPSQVQPRPTPAASS</sequence>
<dbReference type="NCBIfam" id="NF038074">
    <property type="entry name" value="fam_STM4014"/>
    <property type="match status" value="1"/>
</dbReference>
<feature type="compositionally biased region" description="Polar residues" evidence="1">
    <location>
        <begin position="412"/>
        <end position="424"/>
    </location>
</feature>
<dbReference type="RefSeq" id="WP_148814423.1">
    <property type="nucleotide sequence ID" value="NZ_CP043046.1"/>
</dbReference>
<gene>
    <name evidence="2" type="ORF">FXN63_09470</name>
</gene>
<organism evidence="2 3">
    <name type="scientific">Pigmentiphaga aceris</name>
    <dbReference type="NCBI Taxonomy" id="1940612"/>
    <lineage>
        <taxon>Bacteria</taxon>
        <taxon>Pseudomonadati</taxon>
        <taxon>Pseudomonadota</taxon>
        <taxon>Betaproteobacteria</taxon>
        <taxon>Burkholderiales</taxon>
        <taxon>Alcaligenaceae</taxon>
        <taxon>Pigmentiphaga</taxon>
    </lineage>
</organism>
<keyword evidence="3" id="KW-1185">Reference proteome</keyword>
<dbReference type="Gene3D" id="3.30.470.20">
    <property type="entry name" value="ATP-grasp fold, B domain"/>
    <property type="match status" value="1"/>
</dbReference>
<accession>A0A5C0AYW2</accession>
<proteinExistence type="predicted"/>
<evidence type="ECO:0000313" key="2">
    <source>
        <dbReference type="EMBL" id="QEI06040.1"/>
    </source>
</evidence>
<dbReference type="AlphaFoldDB" id="A0A5C0AYW2"/>
<evidence type="ECO:0008006" key="4">
    <source>
        <dbReference type="Google" id="ProtNLM"/>
    </source>
</evidence>